<keyword evidence="3" id="KW-1185">Reference proteome</keyword>
<dbReference type="EMBL" id="CP025746">
    <property type="protein sequence ID" value="QAA32468.1"/>
    <property type="molecule type" value="Genomic_DNA"/>
</dbReference>
<dbReference type="InterPro" id="IPR016181">
    <property type="entry name" value="Acyl_CoA_acyltransferase"/>
</dbReference>
<evidence type="ECO:0000313" key="2">
    <source>
        <dbReference type="EMBL" id="QAA32468.1"/>
    </source>
</evidence>
<dbReference type="SUPFAM" id="SSF55729">
    <property type="entry name" value="Acyl-CoA N-acyltransferases (Nat)"/>
    <property type="match status" value="1"/>
</dbReference>
<dbReference type="InterPro" id="IPR000182">
    <property type="entry name" value="GNAT_dom"/>
</dbReference>
<dbReference type="PANTHER" id="PTHR43072">
    <property type="entry name" value="N-ACETYLTRANSFERASE"/>
    <property type="match status" value="1"/>
</dbReference>
<name>A0A410DTZ1_9CLOT</name>
<feature type="domain" description="N-acetyltransferase" evidence="1">
    <location>
        <begin position="138"/>
        <end position="284"/>
    </location>
</feature>
<dbReference type="Proteomes" id="UP000286268">
    <property type="component" value="Chromosome"/>
</dbReference>
<protein>
    <recommendedName>
        <fullName evidence="1">N-acetyltransferase domain-containing protein</fullName>
    </recommendedName>
</protein>
<proteinExistence type="predicted"/>
<dbReference type="PANTHER" id="PTHR43072:SF60">
    <property type="entry name" value="L-2,4-DIAMINOBUTYRIC ACID ACETYLTRANSFERASE"/>
    <property type="match status" value="1"/>
</dbReference>
<reference evidence="2 3" key="1">
    <citation type="submission" date="2018-01" db="EMBL/GenBank/DDBJ databases">
        <title>Genome Sequencing and Assembly of Anaerobacter polyendosporus strain CT4.</title>
        <authorList>
            <person name="Tachaapaikoon C."/>
            <person name="Sutheeworapong S."/>
            <person name="Jenjaroenpun P."/>
            <person name="Wongsurawat T."/>
            <person name="Nookeaw I."/>
            <person name="Cheawchanlertfa P."/>
            <person name="Kosugi A."/>
            <person name="Cheevadhanarak S."/>
            <person name="Ratanakhanokchai K."/>
        </authorList>
    </citation>
    <scope>NUCLEOTIDE SEQUENCE [LARGE SCALE GENOMIC DNA]</scope>
    <source>
        <strain evidence="2 3">CT4</strain>
    </source>
</reference>
<dbReference type="AlphaFoldDB" id="A0A410DTZ1"/>
<dbReference type="CDD" id="cd04301">
    <property type="entry name" value="NAT_SF"/>
    <property type="match status" value="1"/>
</dbReference>
<dbReference type="GO" id="GO:0016747">
    <property type="term" value="F:acyltransferase activity, transferring groups other than amino-acyl groups"/>
    <property type="evidence" value="ECO:0007669"/>
    <property type="project" value="InterPro"/>
</dbReference>
<dbReference type="RefSeq" id="WP_128213256.1">
    <property type="nucleotide sequence ID" value="NZ_CP025746.1"/>
</dbReference>
<dbReference type="Pfam" id="PF00583">
    <property type="entry name" value="Acetyltransf_1"/>
    <property type="match status" value="1"/>
</dbReference>
<evidence type="ECO:0000313" key="3">
    <source>
        <dbReference type="Proteomes" id="UP000286268"/>
    </source>
</evidence>
<gene>
    <name evidence="2" type="ORF">C1I91_12915</name>
</gene>
<sequence>MSNIKNVMKKAEDFKFNSLMYVEEEDIETAKLCIDTEDSLFLYISLNTDREIGTYTKSKNNFQVFWASNTKESYFEGLEQTINYIRKNEAEAERVYIEFVPAEFVNDMESLGFNTVSEWIDYWNKDLYALKLPVDDNFKVRGFENMEDIAQIAAVTKSCAGYSRGFTGQSEETIKEWSNMEKSRLFLAEDDNHIIGVCFGILYGFESEKGTILWIRELAVKPKYQSRGIGRKLLYSAIRWGQESKARRSFLACDAENQRALNLYKSLNYQSNGEPGQINMDYKL</sequence>
<dbReference type="PROSITE" id="PS51186">
    <property type="entry name" value="GNAT"/>
    <property type="match status" value="1"/>
</dbReference>
<evidence type="ECO:0000259" key="1">
    <source>
        <dbReference type="PROSITE" id="PS51186"/>
    </source>
</evidence>
<dbReference type="OrthoDB" id="2036043at2"/>
<dbReference type="KEGG" id="cmah:C1I91_12915"/>
<accession>A0A410DTZ1</accession>
<organism evidence="2 3">
    <name type="scientific">Clostridium manihotivorum</name>
    <dbReference type="NCBI Taxonomy" id="2320868"/>
    <lineage>
        <taxon>Bacteria</taxon>
        <taxon>Bacillati</taxon>
        <taxon>Bacillota</taxon>
        <taxon>Clostridia</taxon>
        <taxon>Eubacteriales</taxon>
        <taxon>Clostridiaceae</taxon>
        <taxon>Clostridium</taxon>
    </lineage>
</organism>
<dbReference type="Gene3D" id="3.40.630.30">
    <property type="match status" value="1"/>
</dbReference>